<feature type="region of interest" description="Disordered" evidence="1">
    <location>
        <begin position="27"/>
        <end position="68"/>
    </location>
</feature>
<dbReference type="EMBL" id="CM003536">
    <property type="protein sequence ID" value="RCV44437.1"/>
    <property type="molecule type" value="Genomic_DNA"/>
</dbReference>
<dbReference type="AlphaFoldDB" id="A0A368SPS6"/>
<gene>
    <name evidence="2" type="ORF">SETIT_9G374000v2</name>
</gene>
<feature type="compositionally biased region" description="Acidic residues" evidence="1">
    <location>
        <begin position="53"/>
        <end position="68"/>
    </location>
</feature>
<name>A0A368SPS6_SETIT</name>
<reference evidence="2" key="1">
    <citation type="journal article" date="2012" name="Nat. Biotechnol.">
        <title>Reference genome sequence of the model plant Setaria.</title>
        <authorList>
            <person name="Bennetzen J.L."/>
            <person name="Schmutz J."/>
            <person name="Wang H."/>
            <person name="Percifield R."/>
            <person name="Hawkins J."/>
            <person name="Pontaroli A.C."/>
            <person name="Estep M."/>
            <person name="Feng L."/>
            <person name="Vaughn J.N."/>
            <person name="Grimwood J."/>
            <person name="Jenkins J."/>
            <person name="Barry K."/>
            <person name="Lindquist E."/>
            <person name="Hellsten U."/>
            <person name="Deshpande S."/>
            <person name="Wang X."/>
            <person name="Wu X."/>
            <person name="Mitros T."/>
            <person name="Triplett J."/>
            <person name="Yang X."/>
            <person name="Ye C.Y."/>
            <person name="Mauro-Herrera M."/>
            <person name="Wang L."/>
            <person name="Li P."/>
            <person name="Sharma M."/>
            <person name="Sharma R."/>
            <person name="Ronald P.C."/>
            <person name="Panaud O."/>
            <person name="Kellogg E.A."/>
            <person name="Brutnell T.P."/>
            <person name="Doust A.N."/>
            <person name="Tuskan G.A."/>
            <person name="Rokhsar D."/>
            <person name="Devos K.M."/>
        </authorList>
    </citation>
    <scope>NUCLEOTIDE SEQUENCE [LARGE SCALE GENOMIC DNA]</scope>
    <source>
        <strain evidence="2">Yugu1</strain>
    </source>
</reference>
<reference evidence="2" key="2">
    <citation type="submission" date="2015-07" db="EMBL/GenBank/DDBJ databases">
        <authorList>
            <person name="Noorani M."/>
        </authorList>
    </citation>
    <scope>NUCLEOTIDE SEQUENCE</scope>
    <source>
        <strain evidence="2">Yugu1</strain>
    </source>
</reference>
<evidence type="ECO:0000256" key="1">
    <source>
        <dbReference type="SAM" id="MobiDB-lite"/>
    </source>
</evidence>
<protein>
    <submittedName>
        <fullName evidence="2">Uncharacterized protein</fullName>
    </submittedName>
</protein>
<feature type="region of interest" description="Disordered" evidence="1">
    <location>
        <begin position="1"/>
        <end position="20"/>
    </location>
</feature>
<accession>A0A368SPS6</accession>
<sequence length="68" mass="7054">MAFKMNCLATPTPAPTPAIDKVGPLASRHRGRRSHGAALVIGSPQGAPKLESADDSDDTANLEDDDPT</sequence>
<proteinExistence type="predicted"/>
<organism evidence="2">
    <name type="scientific">Setaria italica</name>
    <name type="common">Foxtail millet</name>
    <name type="synonym">Panicum italicum</name>
    <dbReference type="NCBI Taxonomy" id="4555"/>
    <lineage>
        <taxon>Eukaryota</taxon>
        <taxon>Viridiplantae</taxon>
        <taxon>Streptophyta</taxon>
        <taxon>Embryophyta</taxon>
        <taxon>Tracheophyta</taxon>
        <taxon>Spermatophyta</taxon>
        <taxon>Magnoliopsida</taxon>
        <taxon>Liliopsida</taxon>
        <taxon>Poales</taxon>
        <taxon>Poaceae</taxon>
        <taxon>PACMAD clade</taxon>
        <taxon>Panicoideae</taxon>
        <taxon>Panicodae</taxon>
        <taxon>Paniceae</taxon>
        <taxon>Cenchrinae</taxon>
        <taxon>Setaria</taxon>
    </lineage>
</organism>
<evidence type="ECO:0000313" key="2">
    <source>
        <dbReference type="EMBL" id="RCV44437.1"/>
    </source>
</evidence>